<feature type="non-terminal residue" evidence="2">
    <location>
        <position position="152"/>
    </location>
</feature>
<accession>A0AAW1H4E3</accession>
<reference evidence="2 3" key="1">
    <citation type="journal article" date="2024" name="BMC Genomics">
        <title>De novo assembly and annotation of Popillia japonica's genome with initial clues to its potential as an invasive pest.</title>
        <authorList>
            <person name="Cucini C."/>
            <person name="Boschi S."/>
            <person name="Funari R."/>
            <person name="Cardaioli E."/>
            <person name="Iannotti N."/>
            <person name="Marturano G."/>
            <person name="Paoli F."/>
            <person name="Bruttini M."/>
            <person name="Carapelli A."/>
            <person name="Frati F."/>
            <person name="Nardi F."/>
        </authorList>
    </citation>
    <scope>NUCLEOTIDE SEQUENCE [LARGE SCALE GENOMIC DNA]</scope>
    <source>
        <strain evidence="2">DMR45628</strain>
    </source>
</reference>
<feature type="compositionally biased region" description="Polar residues" evidence="1">
    <location>
        <begin position="124"/>
        <end position="133"/>
    </location>
</feature>
<evidence type="ECO:0000313" key="3">
    <source>
        <dbReference type="Proteomes" id="UP001458880"/>
    </source>
</evidence>
<dbReference type="EMBL" id="JASPKY010002117">
    <property type="protein sequence ID" value="KAK9670862.1"/>
    <property type="molecule type" value="Genomic_DNA"/>
</dbReference>
<comment type="caution">
    <text evidence="2">The sequence shown here is derived from an EMBL/GenBank/DDBJ whole genome shotgun (WGS) entry which is preliminary data.</text>
</comment>
<sequence length="152" mass="16805">MELAQRALQKVTMKVEAVRQGRSMQRNGTSTASLAEGHYEGALQKVTMKVEELRHQVKISTKTKTEIKSITRELAHAVGILTKKMNDLALKHNSLISSEAQSKKPRDVKGDVENDAKAGVATREISTQTNEQDIQRTTAQLAENIANTIESH</sequence>
<keyword evidence="3" id="KW-1185">Reference proteome</keyword>
<organism evidence="2 3">
    <name type="scientific">Popillia japonica</name>
    <name type="common">Japanese beetle</name>
    <dbReference type="NCBI Taxonomy" id="7064"/>
    <lineage>
        <taxon>Eukaryota</taxon>
        <taxon>Metazoa</taxon>
        <taxon>Ecdysozoa</taxon>
        <taxon>Arthropoda</taxon>
        <taxon>Hexapoda</taxon>
        <taxon>Insecta</taxon>
        <taxon>Pterygota</taxon>
        <taxon>Neoptera</taxon>
        <taxon>Endopterygota</taxon>
        <taxon>Coleoptera</taxon>
        <taxon>Polyphaga</taxon>
        <taxon>Scarabaeiformia</taxon>
        <taxon>Scarabaeidae</taxon>
        <taxon>Rutelinae</taxon>
        <taxon>Popillia</taxon>
    </lineage>
</organism>
<evidence type="ECO:0000256" key="1">
    <source>
        <dbReference type="SAM" id="MobiDB-lite"/>
    </source>
</evidence>
<dbReference type="Proteomes" id="UP001458880">
    <property type="component" value="Unassembled WGS sequence"/>
</dbReference>
<dbReference type="AlphaFoldDB" id="A0AAW1H4E3"/>
<proteinExistence type="predicted"/>
<feature type="region of interest" description="Disordered" evidence="1">
    <location>
        <begin position="94"/>
        <end position="133"/>
    </location>
</feature>
<gene>
    <name evidence="2" type="ORF">QE152_g41163</name>
</gene>
<name>A0AAW1H4E3_POPJA</name>
<protein>
    <submittedName>
        <fullName evidence="2">Uncharacterized protein</fullName>
    </submittedName>
</protein>
<feature type="compositionally biased region" description="Basic and acidic residues" evidence="1">
    <location>
        <begin position="101"/>
        <end position="116"/>
    </location>
</feature>
<evidence type="ECO:0000313" key="2">
    <source>
        <dbReference type="EMBL" id="KAK9670862.1"/>
    </source>
</evidence>